<accession>A0A061ANX5</accession>
<proteinExistence type="predicted"/>
<dbReference type="AlphaFoldDB" id="A0A061ANX5"/>
<dbReference type="Pfam" id="PF07961">
    <property type="entry name" value="MBA1"/>
    <property type="match status" value="1"/>
</dbReference>
<dbReference type="EMBL" id="LK052887">
    <property type="protein sequence ID" value="CDR38849.1"/>
    <property type="molecule type" value="Genomic_DNA"/>
</dbReference>
<sequence length="374" mass="43051">MGNCVAIFSDKDAEAKFCTFPRAAYVMDYRIRIIGVKWCVSISRFGFWCNYCAISRQLVASNRKKRPSRPIQTKRWSLQGISTLLLRFTMQRSLTIITTRGLGLYSSRATAQRCFSTTRSALEEKSKEKKNAQQNVFDPRFIGLTRDIYVPVDYKNLPSPFSQPKAVWNSLLRRLFTLGMNTIQVGLLRWQTGIKPEFLLWKNRAIEAYVSTNKAFASGNIKPIEKDISVWVEKSLKSRVSSIPKDVKLDWKLIKFNEKPKLVAFRPVMLPGRPVEYAQVVYKFNTKQELINVNLKTDKVKKIERDVTDYAGFVVNLDTDKVILAGTVFENTPFDRMPKPEDIDQSLIFEDMRINGDIYRAPPQIKSTTAEETK</sequence>
<dbReference type="GO" id="GO:0005743">
    <property type="term" value="C:mitochondrial inner membrane"/>
    <property type="evidence" value="ECO:0007669"/>
    <property type="project" value="InterPro"/>
</dbReference>
<dbReference type="GO" id="GO:0032979">
    <property type="term" value="P:protein insertion into mitochondrial inner membrane from matrix"/>
    <property type="evidence" value="ECO:0007669"/>
    <property type="project" value="InterPro"/>
</dbReference>
<evidence type="ECO:0000313" key="1">
    <source>
        <dbReference type="EMBL" id="CDR38849.1"/>
    </source>
</evidence>
<name>A0A061ANX5_CYBFA</name>
<protein>
    <submittedName>
        <fullName evidence="1">CYFA0S02e07052g1_1</fullName>
    </submittedName>
</protein>
<dbReference type="VEuPathDB" id="FungiDB:BON22_0033"/>
<reference evidence="1" key="1">
    <citation type="journal article" date="2014" name="Genome Announc.">
        <title>Genome sequence of the yeast Cyberlindnera fabianii (Hansenula fabianii).</title>
        <authorList>
            <person name="Freel K.C."/>
            <person name="Sarilar V."/>
            <person name="Neuveglise C."/>
            <person name="Devillers H."/>
            <person name="Friedrich A."/>
            <person name="Schacherer J."/>
        </authorList>
    </citation>
    <scope>NUCLEOTIDE SEQUENCE</scope>
    <source>
        <strain evidence="1">YJS4271</strain>
    </source>
</reference>
<gene>
    <name evidence="1" type="ORF">CYFA0S_02e07052g</name>
</gene>
<dbReference type="GO" id="GO:0043022">
    <property type="term" value="F:ribosome binding"/>
    <property type="evidence" value="ECO:0007669"/>
    <property type="project" value="TreeGrafter"/>
</dbReference>
<dbReference type="PhylomeDB" id="A0A061ANX5"/>
<dbReference type="Gene3D" id="3.10.450.240">
    <property type="match status" value="1"/>
</dbReference>
<organism evidence="1">
    <name type="scientific">Cyberlindnera fabianii</name>
    <name type="common">Yeast</name>
    <name type="synonym">Hansenula fabianii</name>
    <dbReference type="NCBI Taxonomy" id="36022"/>
    <lineage>
        <taxon>Eukaryota</taxon>
        <taxon>Fungi</taxon>
        <taxon>Dikarya</taxon>
        <taxon>Ascomycota</taxon>
        <taxon>Saccharomycotina</taxon>
        <taxon>Saccharomycetes</taxon>
        <taxon>Phaffomycetales</taxon>
        <taxon>Phaffomycetaceae</taxon>
        <taxon>Cyberlindnera</taxon>
    </lineage>
</organism>
<dbReference type="PANTHER" id="PTHR13333:SF5">
    <property type="entry name" value="M-AAA PROTEASE-INTERACTING PROTEIN 1, MITOCHONDRIAL"/>
    <property type="match status" value="1"/>
</dbReference>
<dbReference type="OrthoDB" id="19619at2759"/>
<dbReference type="InterPro" id="IPR024621">
    <property type="entry name" value="Mba1"/>
</dbReference>
<dbReference type="PANTHER" id="PTHR13333">
    <property type="entry name" value="M-AAA PROTEASE-INTERACTING PROTEIN 1, MITOCHONDRIAL"/>
    <property type="match status" value="1"/>
</dbReference>